<keyword evidence="1" id="KW-0472">Membrane</keyword>
<keyword evidence="1" id="KW-0812">Transmembrane</keyword>
<comment type="caution">
    <text evidence="4">The sequence shown here is derived from an EMBL/GenBank/DDBJ whole genome shotgun (WGS) entry which is preliminary data.</text>
</comment>
<dbReference type="InterPro" id="IPR036938">
    <property type="entry name" value="PAP2/HPO_sf"/>
</dbReference>
<organism evidence="4 5">
    <name type="scientific">Flavobacterium beibuense</name>
    <dbReference type="NCBI Taxonomy" id="657326"/>
    <lineage>
        <taxon>Bacteria</taxon>
        <taxon>Pseudomonadati</taxon>
        <taxon>Bacteroidota</taxon>
        <taxon>Flavobacteriia</taxon>
        <taxon>Flavobacteriales</taxon>
        <taxon>Flavobacteriaceae</taxon>
        <taxon>Flavobacterium</taxon>
    </lineage>
</organism>
<reference evidence="4 5" key="1">
    <citation type="submission" date="2014-12" db="EMBL/GenBank/DDBJ databases">
        <title>Genome sequence of Flavobacterium beibuense RSKm HC5.</title>
        <authorList>
            <person name="Kim J.F."/>
            <person name="Song J.Y."/>
            <person name="Kwak M.-J."/>
            <person name="Lee S.-W."/>
        </authorList>
    </citation>
    <scope>NUCLEOTIDE SEQUENCE [LARGE SCALE GENOMIC DNA]</scope>
    <source>
        <strain evidence="4 5">RSKm HC5</strain>
    </source>
</reference>
<dbReference type="Pfam" id="PF01569">
    <property type="entry name" value="PAP2"/>
    <property type="match status" value="1"/>
</dbReference>
<dbReference type="Gene3D" id="1.20.144.10">
    <property type="entry name" value="Phosphatidic acid phosphatase type 2/haloperoxidase"/>
    <property type="match status" value="1"/>
</dbReference>
<dbReference type="SUPFAM" id="SSF48317">
    <property type="entry name" value="Acid phosphatase/Vanadium-dependent haloperoxidase"/>
    <property type="match status" value="1"/>
</dbReference>
<dbReference type="Proteomes" id="UP000289775">
    <property type="component" value="Unassembled WGS sequence"/>
</dbReference>
<dbReference type="SMART" id="SM00014">
    <property type="entry name" value="acidPPc"/>
    <property type="match status" value="1"/>
</dbReference>
<name>A0A444W9D3_9FLAO</name>
<sequence>MIKKLILFLALFPFVLTAQDTTTATDTIVKNDFSAAKYHFKLKQVIIPSTLIAYGVIGLNNDDIKKLNTDVRDEVLRNEHKERTIDDVTRFVPMLSVYALNLVGVEGEHNFKDRTIILTTSLLITFTTVRSLKAMTDVQRPDITAYNSFPSGHTATAFAGAEFLLQEYKDKSIWYGISGYVVATGTGLMRIYNNRHWLTDVAAGAGIGILSTKIAYWVYPFLKNRIFKDKKGEKQITAMIMPFYNGEQFGGGMVVRF</sequence>
<feature type="domain" description="Phosphatidic acid phosphatase type 2/haloperoxidase" evidence="3">
    <location>
        <begin position="116"/>
        <end position="216"/>
    </location>
</feature>
<keyword evidence="2" id="KW-0732">Signal</keyword>
<feature type="signal peptide" evidence="2">
    <location>
        <begin position="1"/>
        <end position="18"/>
    </location>
</feature>
<accession>A0A444W9D3</accession>
<gene>
    <name evidence="4" type="ORF">NU09_2276</name>
</gene>
<dbReference type="RefSeq" id="WP_129751388.1">
    <property type="nucleotide sequence ID" value="NZ_JUIW01000007.1"/>
</dbReference>
<feature type="transmembrane region" description="Helical" evidence="1">
    <location>
        <begin position="40"/>
        <end position="59"/>
    </location>
</feature>
<dbReference type="PANTHER" id="PTHR14969:SF13">
    <property type="entry name" value="AT30094P"/>
    <property type="match status" value="1"/>
</dbReference>
<feature type="transmembrane region" description="Helical" evidence="1">
    <location>
        <begin position="173"/>
        <end position="192"/>
    </location>
</feature>
<proteinExistence type="predicted"/>
<evidence type="ECO:0000256" key="1">
    <source>
        <dbReference type="SAM" id="Phobius"/>
    </source>
</evidence>
<protein>
    <submittedName>
        <fullName evidence="4">Phosphoesterase, PA-phosphatase related protein</fullName>
    </submittedName>
</protein>
<dbReference type="OrthoDB" id="9773582at2"/>
<dbReference type="InterPro" id="IPR000326">
    <property type="entry name" value="PAP2/HPO"/>
</dbReference>
<evidence type="ECO:0000313" key="5">
    <source>
        <dbReference type="Proteomes" id="UP000289775"/>
    </source>
</evidence>
<feature type="chain" id="PRO_5019487619" evidence="2">
    <location>
        <begin position="19"/>
        <end position="257"/>
    </location>
</feature>
<keyword evidence="1" id="KW-1133">Transmembrane helix</keyword>
<dbReference type="PANTHER" id="PTHR14969">
    <property type="entry name" value="SPHINGOSINE-1-PHOSPHATE PHOSPHOHYDROLASE"/>
    <property type="match status" value="1"/>
</dbReference>
<dbReference type="EMBL" id="JUIW01000007">
    <property type="protein sequence ID" value="RYJ42490.1"/>
    <property type="molecule type" value="Genomic_DNA"/>
</dbReference>
<keyword evidence="5" id="KW-1185">Reference proteome</keyword>
<dbReference type="AlphaFoldDB" id="A0A444W9D3"/>
<evidence type="ECO:0000313" key="4">
    <source>
        <dbReference type="EMBL" id="RYJ42490.1"/>
    </source>
</evidence>
<feature type="transmembrane region" description="Helical" evidence="1">
    <location>
        <begin position="204"/>
        <end position="222"/>
    </location>
</feature>
<evidence type="ECO:0000256" key="2">
    <source>
        <dbReference type="SAM" id="SignalP"/>
    </source>
</evidence>
<dbReference type="CDD" id="cd03394">
    <property type="entry name" value="PAP2_like_5"/>
    <property type="match status" value="1"/>
</dbReference>
<evidence type="ECO:0000259" key="3">
    <source>
        <dbReference type="SMART" id="SM00014"/>
    </source>
</evidence>